<dbReference type="Pfam" id="PF00160">
    <property type="entry name" value="Pro_isomerase"/>
    <property type="match status" value="1"/>
</dbReference>
<dbReference type="Proteomes" id="UP000031643">
    <property type="component" value="Chromosome"/>
</dbReference>
<protein>
    <recommendedName>
        <fullName evidence="3">Peptidyl-prolyl cis-trans isomerase</fullName>
        <shortName evidence="3">PPIase</shortName>
        <ecNumber evidence="3">5.2.1.8</ecNumber>
    </recommendedName>
</protein>
<keyword evidence="6" id="KW-1185">Reference proteome</keyword>
<dbReference type="InterPro" id="IPR044665">
    <property type="entry name" value="E_coli_cyclophilin_A-like"/>
</dbReference>
<comment type="catalytic activity">
    <reaction evidence="3">
        <text>[protein]-peptidylproline (omega=180) = [protein]-peptidylproline (omega=0)</text>
        <dbReference type="Rhea" id="RHEA:16237"/>
        <dbReference type="Rhea" id="RHEA-COMP:10747"/>
        <dbReference type="Rhea" id="RHEA-COMP:10748"/>
        <dbReference type="ChEBI" id="CHEBI:83833"/>
        <dbReference type="ChEBI" id="CHEBI:83834"/>
        <dbReference type="EC" id="5.2.1.8"/>
    </reaction>
</comment>
<gene>
    <name evidence="5" type="ORF">GL4_1880</name>
</gene>
<accession>A0A0A8K486</accession>
<dbReference type="STRING" id="1384459.GL4_1880"/>
<dbReference type="InterPro" id="IPR029000">
    <property type="entry name" value="Cyclophilin-like_dom_sf"/>
</dbReference>
<dbReference type="PRINTS" id="PR00153">
    <property type="entry name" value="CSAPPISMRASE"/>
</dbReference>
<comment type="similarity">
    <text evidence="3">Belongs to the cyclophilin-type PPIase family.</text>
</comment>
<evidence type="ECO:0000259" key="4">
    <source>
        <dbReference type="PROSITE" id="PS50072"/>
    </source>
</evidence>
<dbReference type="SUPFAM" id="SSF50891">
    <property type="entry name" value="Cyclophilin-like"/>
    <property type="match status" value="1"/>
</dbReference>
<sequence>MTTRTVVLFAATLLISATMAEAPSSAASLGDPASLNARAPDSYKAKFVTSKGTFVIQVNRDWAPHGADRFYNLVKAGFYNDARFFRVIDGFMVQFGISGNPDVSAAWSNANIPDDPVRESNARGTVTFATAGPNTRTTQVFINFNNNAGLNSQGFAPFGKVISGMDVVDSLYKGYGEGAPRGNGPNQALIKAQGNAYLVTQFPKLDYIQKATIE</sequence>
<dbReference type="OrthoDB" id="9807797at2"/>
<dbReference type="AlphaFoldDB" id="A0A0A8K486"/>
<keyword evidence="1 3" id="KW-0697">Rotamase</keyword>
<dbReference type="EMBL" id="AP014648">
    <property type="protein sequence ID" value="BAQ17332.1"/>
    <property type="molecule type" value="Genomic_DNA"/>
</dbReference>
<comment type="function">
    <text evidence="3">PPIases accelerate the folding of proteins. It catalyzes the cis-trans isomerization of proline imidic peptide bonds in oligopeptides.</text>
</comment>
<dbReference type="EC" id="5.2.1.8" evidence="3"/>
<dbReference type="InterPro" id="IPR002130">
    <property type="entry name" value="Cyclophilin-type_PPIase_dom"/>
</dbReference>
<feature type="signal peptide" evidence="3">
    <location>
        <begin position="1"/>
        <end position="22"/>
    </location>
</feature>
<organism evidence="5 6">
    <name type="scientific">Methyloceanibacter caenitepidi</name>
    <dbReference type="NCBI Taxonomy" id="1384459"/>
    <lineage>
        <taxon>Bacteria</taxon>
        <taxon>Pseudomonadati</taxon>
        <taxon>Pseudomonadota</taxon>
        <taxon>Alphaproteobacteria</taxon>
        <taxon>Hyphomicrobiales</taxon>
        <taxon>Hyphomicrobiaceae</taxon>
        <taxon>Methyloceanibacter</taxon>
    </lineage>
</organism>
<dbReference type="HOGENOM" id="CLU_082529_0_0_5"/>
<feature type="domain" description="PPIase cyclophilin-type" evidence="4">
    <location>
        <begin position="52"/>
        <end position="196"/>
    </location>
</feature>
<name>A0A0A8K486_9HYPH</name>
<keyword evidence="3" id="KW-0732">Signal</keyword>
<evidence type="ECO:0000256" key="2">
    <source>
        <dbReference type="ARBA" id="ARBA00023235"/>
    </source>
</evidence>
<keyword evidence="2 3" id="KW-0413">Isomerase</keyword>
<feature type="chain" id="PRO_5006513905" description="Peptidyl-prolyl cis-trans isomerase" evidence="3">
    <location>
        <begin position="23"/>
        <end position="214"/>
    </location>
</feature>
<evidence type="ECO:0000313" key="6">
    <source>
        <dbReference type="Proteomes" id="UP000031643"/>
    </source>
</evidence>
<dbReference type="RefSeq" id="WP_082025589.1">
    <property type="nucleotide sequence ID" value="NZ_AP014648.1"/>
</dbReference>
<dbReference type="KEGG" id="mcg:GL4_1880"/>
<proteinExistence type="inferred from homology"/>
<dbReference type="PANTHER" id="PTHR43246">
    <property type="entry name" value="PEPTIDYL-PROLYL CIS-TRANS ISOMERASE CYP38, CHLOROPLASTIC"/>
    <property type="match status" value="1"/>
</dbReference>
<dbReference type="Gene3D" id="2.40.100.10">
    <property type="entry name" value="Cyclophilin-like"/>
    <property type="match status" value="1"/>
</dbReference>
<dbReference type="GO" id="GO:0003755">
    <property type="term" value="F:peptidyl-prolyl cis-trans isomerase activity"/>
    <property type="evidence" value="ECO:0007669"/>
    <property type="project" value="UniProtKB-UniRule"/>
</dbReference>
<evidence type="ECO:0000313" key="5">
    <source>
        <dbReference type="EMBL" id="BAQ17332.1"/>
    </source>
</evidence>
<reference evidence="5 6" key="1">
    <citation type="submission" date="2014-09" db="EMBL/GenBank/DDBJ databases">
        <title>Genome sequencing of Methyloceanibacter caenitepidi Gela4.</title>
        <authorList>
            <person name="Takeuchi M."/>
            <person name="Susumu S."/>
            <person name="Kamagata Y."/>
            <person name="Oshima K."/>
            <person name="Hattori M."/>
            <person name="Iwasaki W."/>
        </authorList>
    </citation>
    <scope>NUCLEOTIDE SEQUENCE [LARGE SCALE GENOMIC DNA]</scope>
    <source>
        <strain evidence="5 6">Gela4</strain>
    </source>
</reference>
<evidence type="ECO:0000256" key="1">
    <source>
        <dbReference type="ARBA" id="ARBA00023110"/>
    </source>
</evidence>
<dbReference type="PROSITE" id="PS50072">
    <property type="entry name" value="CSA_PPIASE_2"/>
    <property type="match status" value="1"/>
</dbReference>
<evidence type="ECO:0000256" key="3">
    <source>
        <dbReference type="RuleBase" id="RU363019"/>
    </source>
</evidence>
<dbReference type="CDD" id="cd00317">
    <property type="entry name" value="cyclophilin"/>
    <property type="match status" value="1"/>
</dbReference>